<evidence type="ECO:0000313" key="2">
    <source>
        <dbReference type="Proteomes" id="UP001341840"/>
    </source>
</evidence>
<protein>
    <submittedName>
        <fullName evidence="1">Uncharacterized protein</fullName>
    </submittedName>
</protein>
<keyword evidence="2" id="KW-1185">Reference proteome</keyword>
<proteinExistence type="predicted"/>
<sequence>MNDAHASDPLINVIINGKLGYVHGIMNEREIIDGRGGVSVFECLNMKGVFDACYIKGVRGELMELDPVLIEDQISATCAEKVKRFVEAHHTQFPLIVFDNDVLKNGPSDPADVAADRVRPVLVPSPQILGPAWERRDEAGCVNKALSVQFGSRIVDGIAGNEEGSSETLYYEDRDNEVLRNLLVDGATPMIRSDLGKCTESYK</sequence>
<accession>A0ABU6RRM7</accession>
<dbReference type="EMBL" id="JASCZI010031414">
    <property type="protein sequence ID" value="MED6126727.1"/>
    <property type="molecule type" value="Genomic_DNA"/>
</dbReference>
<gene>
    <name evidence="1" type="ORF">PIB30_081180</name>
</gene>
<comment type="caution">
    <text evidence="1">The sequence shown here is derived from an EMBL/GenBank/DDBJ whole genome shotgun (WGS) entry which is preliminary data.</text>
</comment>
<evidence type="ECO:0000313" key="1">
    <source>
        <dbReference type="EMBL" id="MED6126727.1"/>
    </source>
</evidence>
<reference evidence="1 2" key="1">
    <citation type="journal article" date="2023" name="Plants (Basel)">
        <title>Bridging the Gap: Combining Genomics and Transcriptomics Approaches to Understand Stylosanthes scabra, an Orphan Legume from the Brazilian Caatinga.</title>
        <authorList>
            <person name="Ferreira-Neto J.R.C."/>
            <person name="da Silva M.D."/>
            <person name="Binneck E."/>
            <person name="de Melo N.F."/>
            <person name="da Silva R.H."/>
            <person name="de Melo A.L.T.M."/>
            <person name="Pandolfi V."/>
            <person name="Bustamante F.O."/>
            <person name="Brasileiro-Vidal A.C."/>
            <person name="Benko-Iseppon A.M."/>
        </authorList>
    </citation>
    <scope>NUCLEOTIDE SEQUENCE [LARGE SCALE GENOMIC DNA]</scope>
    <source>
        <tissue evidence="1">Leaves</tissue>
    </source>
</reference>
<name>A0ABU6RRM7_9FABA</name>
<dbReference type="Proteomes" id="UP001341840">
    <property type="component" value="Unassembled WGS sequence"/>
</dbReference>
<organism evidence="1 2">
    <name type="scientific">Stylosanthes scabra</name>
    <dbReference type="NCBI Taxonomy" id="79078"/>
    <lineage>
        <taxon>Eukaryota</taxon>
        <taxon>Viridiplantae</taxon>
        <taxon>Streptophyta</taxon>
        <taxon>Embryophyta</taxon>
        <taxon>Tracheophyta</taxon>
        <taxon>Spermatophyta</taxon>
        <taxon>Magnoliopsida</taxon>
        <taxon>eudicotyledons</taxon>
        <taxon>Gunneridae</taxon>
        <taxon>Pentapetalae</taxon>
        <taxon>rosids</taxon>
        <taxon>fabids</taxon>
        <taxon>Fabales</taxon>
        <taxon>Fabaceae</taxon>
        <taxon>Papilionoideae</taxon>
        <taxon>50 kb inversion clade</taxon>
        <taxon>dalbergioids sensu lato</taxon>
        <taxon>Dalbergieae</taxon>
        <taxon>Pterocarpus clade</taxon>
        <taxon>Stylosanthes</taxon>
    </lineage>
</organism>